<keyword evidence="5" id="KW-0819">tRNA processing</keyword>
<evidence type="ECO:0000313" key="8">
    <source>
        <dbReference type="Proteomes" id="UP000249590"/>
    </source>
</evidence>
<comment type="subcellular location">
    <subcellularLocation>
        <location evidence="5">Cytoplasm</location>
    </subcellularLocation>
</comment>
<comment type="catalytic activity">
    <reaction evidence="5">
        <text>cytidine(32) in tRNA + S-adenosyl-L-methionine = 2'-O-methylcytidine(32) in tRNA + S-adenosyl-L-homocysteine + H(+)</text>
        <dbReference type="Rhea" id="RHEA:42932"/>
        <dbReference type="Rhea" id="RHEA-COMP:10288"/>
        <dbReference type="Rhea" id="RHEA-COMP:10289"/>
        <dbReference type="ChEBI" id="CHEBI:15378"/>
        <dbReference type="ChEBI" id="CHEBI:57856"/>
        <dbReference type="ChEBI" id="CHEBI:59789"/>
        <dbReference type="ChEBI" id="CHEBI:74495"/>
        <dbReference type="ChEBI" id="CHEBI:82748"/>
        <dbReference type="EC" id="2.1.1.200"/>
    </reaction>
</comment>
<sequence>MPQAMKEVVAPTIVPPPAIVLVEPQLGENIGTAARAMANFGVTDLRLVAPRDGWPNEKARAASSGASHVIDNARVFATLEEAIEDLVFVIATTRRPRDMTKRVEGPEDGLAELVRETSRGPTGILFGRERWGLQNEEVAQASIIVSFPVDPEFASLNIAQSVLLMSYEWRRVARDAPAAPPPDQPPATRAEVQGLWQHLVSLLKPSGYFRPEGMVDRMERNLLTTLSDAGWNQQQVRTLRGVLNHLTAKARPDDHKD</sequence>
<dbReference type="GO" id="GO:0003723">
    <property type="term" value="F:RNA binding"/>
    <property type="evidence" value="ECO:0007669"/>
    <property type="project" value="InterPro"/>
</dbReference>
<gene>
    <name evidence="5" type="primary">trmJ</name>
    <name evidence="7" type="ORF">DLJ53_19950</name>
</gene>
<keyword evidence="3 7" id="KW-0808">Transferase</keyword>
<proteinExistence type="inferred from homology"/>
<organism evidence="7 8">
    <name type="scientific">Acuticoccus sediminis</name>
    <dbReference type="NCBI Taxonomy" id="2184697"/>
    <lineage>
        <taxon>Bacteria</taxon>
        <taxon>Pseudomonadati</taxon>
        <taxon>Pseudomonadota</taxon>
        <taxon>Alphaproteobacteria</taxon>
        <taxon>Hyphomicrobiales</taxon>
        <taxon>Amorphaceae</taxon>
        <taxon>Acuticoccus</taxon>
    </lineage>
</organism>
<evidence type="ECO:0000256" key="3">
    <source>
        <dbReference type="ARBA" id="ARBA00022679"/>
    </source>
</evidence>
<comment type="subunit">
    <text evidence="5">Homodimer.</text>
</comment>
<dbReference type="EC" id="2.1.1.200" evidence="5"/>
<protein>
    <recommendedName>
        <fullName evidence="5">tRNA (cytidine/uridine-2'-O-)-methyltransferase TrmJ</fullName>
        <ecNumber evidence="5">2.1.1.200</ecNumber>
    </recommendedName>
    <alternativeName>
        <fullName evidence="5">tRNA (cytidine(32)/uridine(32)-2'-O)-methyltransferase</fullName>
    </alternativeName>
    <alternativeName>
        <fullName evidence="5">tRNA Cm32/Um32 methyltransferase</fullName>
    </alternativeName>
</protein>
<keyword evidence="4 5" id="KW-0949">S-adenosyl-L-methionine</keyword>
<comment type="similarity">
    <text evidence="1">Belongs to the class IV-like SAM-binding methyltransferase superfamily. RNA methyltransferase TrmH family.</text>
</comment>
<evidence type="ECO:0000259" key="6">
    <source>
        <dbReference type="Pfam" id="PF00588"/>
    </source>
</evidence>
<dbReference type="Gene3D" id="3.40.1280.10">
    <property type="match status" value="1"/>
</dbReference>
<keyword evidence="2 5" id="KW-0489">Methyltransferase</keyword>
<dbReference type="AlphaFoldDB" id="A0A8B2NWC1"/>
<evidence type="ECO:0000256" key="1">
    <source>
        <dbReference type="ARBA" id="ARBA00007228"/>
    </source>
</evidence>
<dbReference type="InterPro" id="IPR001537">
    <property type="entry name" value="SpoU_MeTrfase"/>
</dbReference>
<dbReference type="OrthoDB" id="9806346at2"/>
<name>A0A8B2NWC1_9HYPH</name>
<feature type="domain" description="tRNA/rRNA methyltransferase SpoU type" evidence="6">
    <location>
        <begin position="18"/>
        <end position="167"/>
    </location>
</feature>
<dbReference type="GO" id="GO:0005829">
    <property type="term" value="C:cytosol"/>
    <property type="evidence" value="ECO:0007669"/>
    <property type="project" value="TreeGrafter"/>
</dbReference>
<reference evidence="7 8" key="1">
    <citation type="submission" date="2018-05" db="EMBL/GenBank/DDBJ databases">
        <title>Acuticoccus sediminis sp. nov., isolated from deep-sea sediment of Indian Ocean.</title>
        <authorList>
            <person name="Liu X."/>
            <person name="Lai Q."/>
            <person name="Du Y."/>
            <person name="Sun F."/>
            <person name="Zhang X."/>
            <person name="Wang S."/>
            <person name="Shao Z."/>
        </authorList>
    </citation>
    <scope>NUCLEOTIDE SEQUENCE [LARGE SCALE GENOMIC DNA]</scope>
    <source>
        <strain evidence="7 8">PTG4-2</strain>
    </source>
</reference>
<dbReference type="CDD" id="cd18093">
    <property type="entry name" value="SpoU-like_TrmJ"/>
    <property type="match status" value="1"/>
</dbReference>
<dbReference type="InterPro" id="IPR029026">
    <property type="entry name" value="tRNA_m1G_MTases_N"/>
</dbReference>
<evidence type="ECO:0000256" key="5">
    <source>
        <dbReference type="RuleBase" id="RU362024"/>
    </source>
</evidence>
<dbReference type="Proteomes" id="UP000249590">
    <property type="component" value="Unassembled WGS sequence"/>
</dbReference>
<dbReference type="SUPFAM" id="SSF75217">
    <property type="entry name" value="alpha/beta knot"/>
    <property type="match status" value="1"/>
</dbReference>
<dbReference type="NCBIfam" id="TIGR00050">
    <property type="entry name" value="rRNA_methyl_1"/>
    <property type="match status" value="1"/>
</dbReference>
<accession>A0A8B2NWC1</accession>
<keyword evidence="5" id="KW-0963">Cytoplasm</keyword>
<dbReference type="InterPro" id="IPR004384">
    <property type="entry name" value="RNA_MeTrfase_TrmJ/LasT"/>
</dbReference>
<dbReference type="PIRSF" id="PIRSF004808">
    <property type="entry name" value="LasT"/>
    <property type="match status" value="1"/>
</dbReference>
<dbReference type="PANTHER" id="PTHR42786:SF7">
    <property type="entry name" value="TRNA_RRNA METHYLTRANSFERASE SPOU TYPE DOMAIN-CONTAINING PROTEIN"/>
    <property type="match status" value="1"/>
</dbReference>
<dbReference type="Pfam" id="PF00588">
    <property type="entry name" value="SpoU_methylase"/>
    <property type="match status" value="1"/>
</dbReference>
<keyword evidence="8" id="KW-1185">Reference proteome</keyword>
<evidence type="ECO:0000256" key="2">
    <source>
        <dbReference type="ARBA" id="ARBA00022603"/>
    </source>
</evidence>
<dbReference type="InterPro" id="IPR029028">
    <property type="entry name" value="Alpha/beta_knot_MTases"/>
</dbReference>
<dbReference type="GO" id="GO:0002128">
    <property type="term" value="P:tRNA nucleoside ribose methylation"/>
    <property type="evidence" value="ECO:0007669"/>
    <property type="project" value="TreeGrafter"/>
</dbReference>
<dbReference type="EMBL" id="QHHQ01000004">
    <property type="protein sequence ID" value="RAI00007.1"/>
    <property type="molecule type" value="Genomic_DNA"/>
</dbReference>
<evidence type="ECO:0000256" key="4">
    <source>
        <dbReference type="ARBA" id="ARBA00022691"/>
    </source>
</evidence>
<comment type="caution">
    <text evidence="7">The sequence shown here is derived from an EMBL/GenBank/DDBJ whole genome shotgun (WGS) entry which is preliminary data.</text>
</comment>
<comment type="catalytic activity">
    <reaction evidence="5">
        <text>uridine(32) in tRNA + S-adenosyl-L-methionine = 2'-O-methyluridine(32) in tRNA + S-adenosyl-L-homocysteine + H(+)</text>
        <dbReference type="Rhea" id="RHEA:42936"/>
        <dbReference type="Rhea" id="RHEA-COMP:10107"/>
        <dbReference type="Rhea" id="RHEA-COMP:10290"/>
        <dbReference type="ChEBI" id="CHEBI:15378"/>
        <dbReference type="ChEBI" id="CHEBI:57856"/>
        <dbReference type="ChEBI" id="CHEBI:59789"/>
        <dbReference type="ChEBI" id="CHEBI:65315"/>
        <dbReference type="ChEBI" id="CHEBI:74478"/>
        <dbReference type="EC" id="2.1.1.200"/>
    </reaction>
</comment>
<evidence type="ECO:0000313" key="7">
    <source>
        <dbReference type="EMBL" id="RAI00007.1"/>
    </source>
</evidence>
<dbReference type="GO" id="GO:0160206">
    <property type="term" value="F:tRNA (cytidine(32)/uridine(32)-2'-O)-methyltransferase activity"/>
    <property type="evidence" value="ECO:0007669"/>
    <property type="project" value="UniProtKB-EC"/>
</dbReference>
<dbReference type="PANTHER" id="PTHR42786">
    <property type="entry name" value="TRNA/RRNA METHYLTRANSFERASE"/>
    <property type="match status" value="1"/>
</dbReference>
<comment type="function">
    <text evidence="5">Catalyzes the formation of 2'O-methylated cytidine (Cm32) or 2'O-methylated uridine (Um32) at position 32 in tRNA.</text>
</comment>
<dbReference type="Gene3D" id="1.10.8.590">
    <property type="match status" value="1"/>
</dbReference>